<dbReference type="InterPro" id="IPR036352">
    <property type="entry name" value="Semap_dom_sf"/>
</dbReference>
<dbReference type="GO" id="GO:0005886">
    <property type="term" value="C:plasma membrane"/>
    <property type="evidence" value="ECO:0007669"/>
    <property type="project" value="TreeGrafter"/>
</dbReference>
<evidence type="ECO:0000256" key="2">
    <source>
        <dbReference type="ARBA" id="ARBA00023136"/>
    </source>
</evidence>
<dbReference type="GO" id="GO:0071526">
    <property type="term" value="P:semaphorin-plexin signaling pathway"/>
    <property type="evidence" value="ECO:0007669"/>
    <property type="project" value="TreeGrafter"/>
</dbReference>
<evidence type="ECO:0000256" key="6">
    <source>
        <dbReference type="SAM" id="MobiDB-lite"/>
    </source>
</evidence>
<protein>
    <submittedName>
        <fullName evidence="9">Semaphorin-1A-like protein</fullName>
    </submittedName>
</protein>
<dbReference type="PROSITE" id="PS51004">
    <property type="entry name" value="SEMA"/>
    <property type="match status" value="1"/>
</dbReference>
<organism evidence="9">
    <name type="scientific">Penaeus monodon majanivirus B</name>
    <dbReference type="NCBI Taxonomy" id="2984272"/>
    <lineage>
        <taxon>Viruses</taxon>
        <taxon>Viruses incertae sedis</taxon>
        <taxon>Naldaviricetes</taxon>
        <taxon>Nimaviridae</taxon>
    </lineage>
</organism>
<dbReference type="InterPro" id="IPR002165">
    <property type="entry name" value="Plexin_repeat"/>
</dbReference>
<dbReference type="Gene3D" id="2.130.10.10">
    <property type="entry name" value="YVTN repeat-like/Quinoprotein amine dehydrogenase"/>
    <property type="match status" value="1"/>
</dbReference>
<feature type="domain" description="Sema" evidence="8">
    <location>
        <begin position="25"/>
        <end position="502"/>
    </location>
</feature>
<keyword evidence="2 7" id="KW-0472">Membrane</keyword>
<keyword evidence="4" id="KW-0325">Glycoprotein</keyword>
<evidence type="ECO:0000259" key="8">
    <source>
        <dbReference type="PROSITE" id="PS51004"/>
    </source>
</evidence>
<keyword evidence="7" id="KW-1133">Transmembrane helix</keyword>
<dbReference type="PANTHER" id="PTHR11036:SF127">
    <property type="entry name" value="SEMAPHORIN-1A"/>
    <property type="match status" value="1"/>
</dbReference>
<dbReference type="SUPFAM" id="SSF103575">
    <property type="entry name" value="Plexin repeat"/>
    <property type="match status" value="1"/>
</dbReference>
<dbReference type="SUPFAM" id="SSF101912">
    <property type="entry name" value="Sema domain"/>
    <property type="match status" value="1"/>
</dbReference>
<evidence type="ECO:0000313" key="9">
    <source>
        <dbReference type="EMBL" id="BDT62050.1"/>
    </source>
</evidence>
<name>A0A9C7EY62_9VIRU</name>
<dbReference type="EMBL" id="LC738871">
    <property type="protein sequence ID" value="BDT62050.1"/>
    <property type="molecule type" value="Genomic_DNA"/>
</dbReference>
<comment type="subcellular location">
    <subcellularLocation>
        <location evidence="1">Membrane</location>
    </subcellularLocation>
</comment>
<feature type="region of interest" description="Disordered" evidence="6">
    <location>
        <begin position="571"/>
        <end position="604"/>
    </location>
</feature>
<feature type="compositionally biased region" description="Acidic residues" evidence="6">
    <location>
        <begin position="571"/>
        <end position="589"/>
    </location>
</feature>
<evidence type="ECO:0000256" key="4">
    <source>
        <dbReference type="ARBA" id="ARBA00023180"/>
    </source>
</evidence>
<keyword evidence="7" id="KW-0812">Transmembrane</keyword>
<evidence type="ECO:0000256" key="7">
    <source>
        <dbReference type="SAM" id="Phobius"/>
    </source>
</evidence>
<feature type="transmembrane region" description="Helical" evidence="7">
    <location>
        <begin position="679"/>
        <end position="702"/>
    </location>
</feature>
<feature type="compositionally biased region" description="Low complexity" evidence="6">
    <location>
        <begin position="630"/>
        <end position="658"/>
    </location>
</feature>
<reference evidence="9" key="1">
    <citation type="submission" date="2022-10" db="EMBL/GenBank/DDBJ databases">
        <title>Genome sequences of endogenous nimaviruses in decapod crustaceans.</title>
        <authorList>
            <person name="Kawato S."/>
            <person name="Nozaki R."/>
            <person name="Kondo H."/>
            <person name="Hirono I."/>
        </authorList>
    </citation>
    <scope>NUCLEOTIDE SEQUENCE</scope>
    <source>
        <strain evidence="9">Mikawa2016</strain>
    </source>
</reference>
<dbReference type="GO" id="GO:0030215">
    <property type="term" value="F:semaphorin receptor binding"/>
    <property type="evidence" value="ECO:0007669"/>
    <property type="project" value="InterPro"/>
</dbReference>
<dbReference type="Gene3D" id="3.30.1680.10">
    <property type="entry name" value="ligand-binding face of the semaphorins, domain 2"/>
    <property type="match status" value="1"/>
</dbReference>
<dbReference type="InterPro" id="IPR027231">
    <property type="entry name" value="Semaphorin"/>
</dbReference>
<dbReference type="PANTHER" id="PTHR11036">
    <property type="entry name" value="SEMAPHORIN"/>
    <property type="match status" value="1"/>
</dbReference>
<dbReference type="InterPro" id="IPR015943">
    <property type="entry name" value="WD40/YVTN_repeat-like_dom_sf"/>
</dbReference>
<evidence type="ECO:0000256" key="1">
    <source>
        <dbReference type="ARBA" id="ARBA00004370"/>
    </source>
</evidence>
<dbReference type="Pfam" id="PF01437">
    <property type="entry name" value="PSI"/>
    <property type="match status" value="1"/>
</dbReference>
<dbReference type="GO" id="GO:0030335">
    <property type="term" value="P:positive regulation of cell migration"/>
    <property type="evidence" value="ECO:0007669"/>
    <property type="project" value="TreeGrafter"/>
</dbReference>
<accession>A0A9C7EY62</accession>
<evidence type="ECO:0000256" key="3">
    <source>
        <dbReference type="ARBA" id="ARBA00023157"/>
    </source>
</evidence>
<dbReference type="Pfam" id="PF01403">
    <property type="entry name" value="Sema"/>
    <property type="match status" value="1"/>
</dbReference>
<dbReference type="GO" id="GO:0045499">
    <property type="term" value="F:chemorepellent activity"/>
    <property type="evidence" value="ECO:0007669"/>
    <property type="project" value="TreeGrafter"/>
</dbReference>
<dbReference type="SMART" id="SM00630">
    <property type="entry name" value="Sema"/>
    <property type="match status" value="1"/>
</dbReference>
<comment type="caution">
    <text evidence="5">Lacks conserved residue(s) required for the propagation of feature annotation.</text>
</comment>
<dbReference type="SMART" id="SM00423">
    <property type="entry name" value="PSI"/>
    <property type="match status" value="1"/>
</dbReference>
<sequence>MLAFQLLGMVLSSIATFAFAGDDFYNIVSSSNIISSENIEIHTFSGNNSITTDYFRTLERDGNSILIGGRNIIYSLSVKDMKENIDQRMIWHPTERSVRDCFIKGKYEEDCQNYIRILKKVDKDQFLVCGTNAYSPLCLRYTRQADGAGFNITETKSGVGQCPFDPRQNSTHVYVNGELYSGTAVDFQGITRVISKNRLTTRAAVYEQLNDPSFVHSFTYGDFVYFVFREIAIESLNCGKRVYSRIARVCKNDRGDKKTQTKWTSFLKSRLNCSVPGEYPFYFDEVQSVTNVITGIYGGQIRDIIYAVFTTPPNSVSGSAVCAFSIRSIQDTFDGDFKEQETQKSNWLPMPKNKIPKSRRPGTCVPKDEALPDDEFVGFIQSHTLMDAAVPGFFNRPFVNTLGYHFTKITVDPQVQLQDGRTIDVLFLGTALSIIKFINVESYDRIDSVEPVIIEEIQIFSRPLTITNMYLMREEEEEGEEEQNKGGKLIIITHDMVKSIAVHRCHKATSCKSCVGLRDPYCGWDVNERKCVSFSAITSMGSNTGGPMIFQNMSGYHYQCFNIDDHKNTVDDDIADGDNDDDDNDDENFSNDYNDDKYSNDQYNSSTQYNGTSLECSYGDVTQNKNIYSNDSENGRNNKSNNNDVSNDNDSISSESNANTRTVTHPILAANSVCITKSFFIGITVGIGVMILIIGFTLGFTFSRRLYISSRGVSTS</sequence>
<proteinExistence type="predicted"/>
<dbReference type="InterPro" id="IPR016201">
    <property type="entry name" value="PSI"/>
</dbReference>
<evidence type="ECO:0000256" key="5">
    <source>
        <dbReference type="PROSITE-ProRule" id="PRU00352"/>
    </source>
</evidence>
<keyword evidence="3" id="KW-1015">Disulfide bond</keyword>
<dbReference type="InterPro" id="IPR001627">
    <property type="entry name" value="Semap_dom"/>
</dbReference>
<feature type="region of interest" description="Disordered" evidence="6">
    <location>
        <begin position="625"/>
        <end position="658"/>
    </location>
</feature>